<evidence type="ECO:0000313" key="3">
    <source>
        <dbReference type="Proteomes" id="UP001621418"/>
    </source>
</evidence>
<dbReference type="Gene3D" id="1.10.3290.10">
    <property type="entry name" value="Fido-like domain"/>
    <property type="match status" value="1"/>
</dbReference>
<sequence>MAELLSCRWESSLDRGGLSRRDRSAGSFAAYLPDPLMGRAFTFDGATAADIADAEIAIARLDRDATALSDTEVLSRLLLRAEAVASSRIEGLEIGARRLLRAEAASAFDGVSTDVTAVEVLANIDAMALGVRSVSRGEEITDAVLTDVHRRLMTGTHLASHGGRYRDQQNWIGGSSYNPRSAVYVPPPPQYVAELMADLISFANTDDLPAVAQAAIAHAQFETIHPFVDGNGRAGRVLIHLVLRRRGLSERVIAPVSLVLATATRSYIDGLTTFRHLGRPDAAAAVAGANAWIGRLAAACTQAVTDAMVFEARTAALLTRWRERVAPLRSDSAAALLLPHLVGAPIVTVATAAALVERSFPAANTAIERLVDAGVLRQLTVGRRNRAFEAPEVFEEFGALERCLANPDGETRSPQRPVPRG</sequence>
<dbReference type="Pfam" id="PF13784">
    <property type="entry name" value="Fic_N"/>
    <property type="match status" value="1"/>
</dbReference>
<dbReference type="RefSeq" id="WP_405150703.1">
    <property type="nucleotide sequence ID" value="NZ_CP109527.1"/>
</dbReference>
<accession>A0ABZ1NFJ6</accession>
<dbReference type="InterPro" id="IPR003812">
    <property type="entry name" value="Fido"/>
</dbReference>
<dbReference type="Proteomes" id="UP001621418">
    <property type="component" value="Chromosome"/>
</dbReference>
<name>A0ABZ1NFJ6_9NOCA</name>
<organism evidence="2 3">
    <name type="scientific">Nocardia salmonicida</name>
    <dbReference type="NCBI Taxonomy" id="53431"/>
    <lineage>
        <taxon>Bacteria</taxon>
        <taxon>Bacillati</taxon>
        <taxon>Actinomycetota</taxon>
        <taxon>Actinomycetes</taxon>
        <taxon>Mycobacteriales</taxon>
        <taxon>Nocardiaceae</taxon>
        <taxon>Nocardia</taxon>
    </lineage>
</organism>
<dbReference type="PANTHER" id="PTHR13504">
    <property type="entry name" value="FIDO DOMAIN-CONTAINING PROTEIN DDB_G0283145"/>
    <property type="match status" value="1"/>
</dbReference>
<feature type="domain" description="Fido" evidence="1">
    <location>
        <begin position="140"/>
        <end position="295"/>
    </location>
</feature>
<dbReference type="InterPro" id="IPR040198">
    <property type="entry name" value="Fido_containing"/>
</dbReference>
<dbReference type="PROSITE" id="PS51459">
    <property type="entry name" value="FIDO"/>
    <property type="match status" value="1"/>
</dbReference>
<gene>
    <name evidence="2" type="ORF">OG308_13620</name>
</gene>
<evidence type="ECO:0000259" key="1">
    <source>
        <dbReference type="PROSITE" id="PS51459"/>
    </source>
</evidence>
<keyword evidence="3" id="KW-1185">Reference proteome</keyword>
<dbReference type="InterPro" id="IPR025758">
    <property type="entry name" value="Fic/DOC_N"/>
</dbReference>
<reference evidence="2 3" key="1">
    <citation type="submission" date="2022-10" db="EMBL/GenBank/DDBJ databases">
        <title>The complete genomes of actinobacterial strains from the NBC collection.</title>
        <authorList>
            <person name="Joergensen T.S."/>
            <person name="Alvarez Arevalo M."/>
            <person name="Sterndorff E.B."/>
            <person name="Faurdal D."/>
            <person name="Vuksanovic O."/>
            <person name="Mourched A.-S."/>
            <person name="Charusanti P."/>
            <person name="Shaw S."/>
            <person name="Blin K."/>
            <person name="Weber T."/>
        </authorList>
    </citation>
    <scope>NUCLEOTIDE SEQUENCE [LARGE SCALE GENOMIC DNA]</scope>
    <source>
        <strain evidence="2 3">NBC_01413</strain>
    </source>
</reference>
<dbReference type="EMBL" id="CP109527">
    <property type="protein sequence ID" value="WTY38785.1"/>
    <property type="molecule type" value="Genomic_DNA"/>
</dbReference>
<dbReference type="SUPFAM" id="SSF140931">
    <property type="entry name" value="Fic-like"/>
    <property type="match status" value="1"/>
</dbReference>
<evidence type="ECO:0000313" key="2">
    <source>
        <dbReference type="EMBL" id="WTY38785.1"/>
    </source>
</evidence>
<dbReference type="Pfam" id="PF02661">
    <property type="entry name" value="Fic"/>
    <property type="match status" value="1"/>
</dbReference>
<dbReference type="PANTHER" id="PTHR13504:SF38">
    <property type="entry name" value="FIDO DOMAIN-CONTAINING PROTEIN"/>
    <property type="match status" value="1"/>
</dbReference>
<proteinExistence type="predicted"/>
<protein>
    <submittedName>
        <fullName evidence="2">Fic family protein</fullName>
    </submittedName>
</protein>
<dbReference type="InterPro" id="IPR036597">
    <property type="entry name" value="Fido-like_dom_sf"/>
</dbReference>